<keyword evidence="2" id="KW-1185">Reference proteome</keyword>
<sequence length="483" mass="51029">MPFLRYVLVSCWMLMPLWGGEWVLPWLSNRDNEWASSVTFNNHGDSPAGLELTAVRANGDTFTANLDAVVAGGQVIRTVGELFPDLGSGGGFSLFAVSDSDAWTMSAKVSSLNTDSGDSPAIAEAVPLAKANTRIVFPSLPYAFGANTAIVLVNLGDSAEDVVLQVFTEQGLTWASNPIRLEPRRPSPQVMALVFPELTVASQITVFSSSAVVGSVFNFNTRNEPSLMNAQPYPVANTAELDSLLVTMNTSAEIMAAYGATTTSLFNKDAPAKREDCPAVDVSFNPGQTESFLTATLDWGSGCTNMLGAFHAGAIAMSWSRQGSLTAGWMAGQVAFDDFVTRYSADEYRIVGVVEAEGSTVSSNFMLNGAWRAAASGVFASGTVEAAINLTINRRDGLYQVQGAYQTRIAAAYNYDVAATIDASDPVVYDLSGCGWPTSGTVQFQVYSTPGFTGSLNFATGDCSTAVLTIGNQSETITLGTGS</sequence>
<proteinExistence type="predicted"/>
<evidence type="ECO:0000313" key="1">
    <source>
        <dbReference type="EMBL" id="MBO1319157.1"/>
    </source>
</evidence>
<organism evidence="1 2">
    <name type="scientific">Acanthopleuribacter pedis</name>
    <dbReference type="NCBI Taxonomy" id="442870"/>
    <lineage>
        <taxon>Bacteria</taxon>
        <taxon>Pseudomonadati</taxon>
        <taxon>Acidobacteriota</taxon>
        <taxon>Holophagae</taxon>
        <taxon>Acanthopleuribacterales</taxon>
        <taxon>Acanthopleuribacteraceae</taxon>
        <taxon>Acanthopleuribacter</taxon>
    </lineage>
</organism>
<dbReference type="RefSeq" id="WP_207858976.1">
    <property type="nucleotide sequence ID" value="NZ_JAFREP010000008.1"/>
</dbReference>
<dbReference type="EMBL" id="JAFREP010000008">
    <property type="protein sequence ID" value="MBO1319157.1"/>
    <property type="molecule type" value="Genomic_DNA"/>
</dbReference>
<dbReference type="AlphaFoldDB" id="A0A8J7U316"/>
<protein>
    <submittedName>
        <fullName evidence="1">Uncharacterized protein</fullName>
    </submittedName>
</protein>
<reference evidence="1" key="1">
    <citation type="submission" date="2021-03" db="EMBL/GenBank/DDBJ databases">
        <authorList>
            <person name="Wang G."/>
        </authorList>
    </citation>
    <scope>NUCLEOTIDE SEQUENCE</scope>
    <source>
        <strain evidence="1">KCTC 12899</strain>
    </source>
</reference>
<gene>
    <name evidence="1" type="ORF">J3U88_11860</name>
</gene>
<dbReference type="Proteomes" id="UP000664417">
    <property type="component" value="Unassembled WGS sequence"/>
</dbReference>
<name>A0A8J7U316_9BACT</name>
<accession>A0A8J7U316</accession>
<comment type="caution">
    <text evidence="1">The sequence shown here is derived from an EMBL/GenBank/DDBJ whole genome shotgun (WGS) entry which is preliminary data.</text>
</comment>
<evidence type="ECO:0000313" key="2">
    <source>
        <dbReference type="Proteomes" id="UP000664417"/>
    </source>
</evidence>